<dbReference type="EMBL" id="JBHRYC010000002">
    <property type="protein sequence ID" value="MFC3635805.1"/>
    <property type="molecule type" value="Genomic_DNA"/>
</dbReference>
<evidence type="ECO:0008006" key="3">
    <source>
        <dbReference type="Google" id="ProtNLM"/>
    </source>
</evidence>
<accession>A0ABV7UAX8</accession>
<reference evidence="2" key="1">
    <citation type="journal article" date="2019" name="Int. J. Syst. Evol. Microbiol.">
        <title>The Global Catalogue of Microorganisms (GCM) 10K type strain sequencing project: providing services to taxonomists for standard genome sequencing and annotation.</title>
        <authorList>
            <consortium name="The Broad Institute Genomics Platform"/>
            <consortium name="The Broad Institute Genome Sequencing Center for Infectious Disease"/>
            <person name="Wu L."/>
            <person name="Ma J."/>
        </authorList>
    </citation>
    <scope>NUCLEOTIDE SEQUENCE [LARGE SCALE GENOMIC DNA]</scope>
    <source>
        <strain evidence="2">KCTC 42282</strain>
    </source>
</reference>
<name>A0ABV7UAX8_9HYPH</name>
<dbReference type="RefSeq" id="WP_191321584.1">
    <property type="nucleotide sequence ID" value="NZ_JBHRYC010000002.1"/>
</dbReference>
<keyword evidence="2" id="KW-1185">Reference proteome</keyword>
<dbReference type="Proteomes" id="UP001595704">
    <property type="component" value="Unassembled WGS sequence"/>
</dbReference>
<proteinExistence type="predicted"/>
<comment type="caution">
    <text evidence="1">The sequence shown here is derived from an EMBL/GenBank/DDBJ whole genome shotgun (WGS) entry which is preliminary data.</text>
</comment>
<organism evidence="1 2">
    <name type="scientific">Camelimonas fluminis</name>
    <dbReference type="NCBI Taxonomy" id="1576911"/>
    <lineage>
        <taxon>Bacteria</taxon>
        <taxon>Pseudomonadati</taxon>
        <taxon>Pseudomonadota</taxon>
        <taxon>Alphaproteobacteria</taxon>
        <taxon>Hyphomicrobiales</taxon>
        <taxon>Chelatococcaceae</taxon>
        <taxon>Camelimonas</taxon>
    </lineage>
</organism>
<protein>
    <recommendedName>
        <fullName evidence="3">Transposase</fullName>
    </recommendedName>
</protein>
<gene>
    <name evidence="1" type="ORF">ACFONL_00120</name>
</gene>
<sequence>MSDATMIDRARGVAGVMERRELYLNGGTRAQARERLARRLGVLPGTLYNLGRDRLKRLDAGFREALARHAVRDLRSEIGRLTHELEVAQSLGVSPSASVLAQIKADLARVEALVGEVEP</sequence>
<evidence type="ECO:0000313" key="2">
    <source>
        <dbReference type="Proteomes" id="UP001595704"/>
    </source>
</evidence>
<evidence type="ECO:0000313" key="1">
    <source>
        <dbReference type="EMBL" id="MFC3635805.1"/>
    </source>
</evidence>